<dbReference type="Proteomes" id="UP000287605">
    <property type="component" value="Unassembled WGS sequence"/>
</dbReference>
<protein>
    <recommendedName>
        <fullName evidence="3">DUF2087 domain-containing protein</fullName>
    </recommendedName>
</protein>
<evidence type="ECO:0000313" key="5">
    <source>
        <dbReference type="Proteomes" id="UP000287605"/>
    </source>
</evidence>
<feature type="domain" description="DUF2087" evidence="3">
    <location>
        <begin position="170"/>
        <end position="236"/>
    </location>
</feature>
<evidence type="ECO:0000259" key="3">
    <source>
        <dbReference type="Pfam" id="PF09860"/>
    </source>
</evidence>
<keyword evidence="1" id="KW-0805">Transcription regulation</keyword>
<dbReference type="OrthoDB" id="9789954at2"/>
<dbReference type="GO" id="GO:0003677">
    <property type="term" value="F:DNA binding"/>
    <property type="evidence" value="ECO:0007669"/>
    <property type="project" value="InterPro"/>
</dbReference>
<dbReference type="SUPFAM" id="SSF46894">
    <property type="entry name" value="C-terminal effector domain of the bipartite response regulators"/>
    <property type="match status" value="1"/>
</dbReference>
<dbReference type="InterPro" id="IPR018656">
    <property type="entry name" value="DUF2087"/>
</dbReference>
<proteinExistence type="predicted"/>
<dbReference type="InterPro" id="IPR016032">
    <property type="entry name" value="Sig_transdc_resp-reg_C-effctor"/>
</dbReference>
<dbReference type="AlphaFoldDB" id="A0A430ARM0"/>
<reference evidence="4 5" key="1">
    <citation type="submission" date="2017-05" db="EMBL/GenBank/DDBJ databases">
        <title>Vagococcus spp. assemblies.</title>
        <authorList>
            <person name="Gulvik C.A."/>
        </authorList>
    </citation>
    <scope>NUCLEOTIDE SEQUENCE [LARGE SCALE GENOMIC DNA]</scope>
    <source>
        <strain evidence="4 5">CCUG 51432</strain>
    </source>
</reference>
<organism evidence="4 5">
    <name type="scientific">Vagococcus elongatus</name>
    <dbReference type="NCBI Taxonomy" id="180344"/>
    <lineage>
        <taxon>Bacteria</taxon>
        <taxon>Bacillati</taxon>
        <taxon>Bacillota</taxon>
        <taxon>Bacilli</taxon>
        <taxon>Lactobacillales</taxon>
        <taxon>Enterococcaceae</taxon>
        <taxon>Vagococcus</taxon>
    </lineage>
</organism>
<accession>A0A430ARM0</accession>
<name>A0A430ARM0_9ENTE</name>
<dbReference type="GO" id="GO:0006355">
    <property type="term" value="P:regulation of DNA-templated transcription"/>
    <property type="evidence" value="ECO:0007669"/>
    <property type="project" value="InterPro"/>
</dbReference>
<evidence type="ECO:0000256" key="2">
    <source>
        <dbReference type="ARBA" id="ARBA00023163"/>
    </source>
</evidence>
<evidence type="ECO:0000313" key="4">
    <source>
        <dbReference type="EMBL" id="RSU10702.1"/>
    </source>
</evidence>
<comment type="caution">
    <text evidence="4">The sequence shown here is derived from an EMBL/GenBank/DDBJ whole genome shotgun (WGS) entry which is preliminary data.</text>
</comment>
<dbReference type="Pfam" id="PF09860">
    <property type="entry name" value="DUF2087"/>
    <property type="match status" value="1"/>
</dbReference>
<keyword evidence="2" id="KW-0804">Transcription</keyword>
<keyword evidence="5" id="KW-1185">Reference proteome</keyword>
<gene>
    <name evidence="4" type="ORF">CBF29_08940</name>
</gene>
<sequence length="238" mass="28050">MTKHLVNQIEQLSNGYDYRNESYFCNYCESIFKEEMIYPLDEELLTAKGAMKHHLLTEHGGNFFALMEKDHKTFGLTEVQLAMLSCFYQNISDNDMAKMFNITPATVRNHRFKLNEKKNQAIHFLSLVSIIDKSLEEGKLGIQSFDQRFNITKHDREKALKNFIDPETKRITIIPRKEKTKIILLQYLITALPNKTFSEQEINLFLKKYVDDFASIRRYLVDYGLLARTKDGKIYWKI</sequence>
<dbReference type="RefSeq" id="WP_126809386.1">
    <property type="nucleotide sequence ID" value="NZ_NGKA01000013.1"/>
</dbReference>
<evidence type="ECO:0000256" key="1">
    <source>
        <dbReference type="ARBA" id="ARBA00023015"/>
    </source>
</evidence>
<dbReference type="EMBL" id="NGKA01000013">
    <property type="protein sequence ID" value="RSU10702.1"/>
    <property type="molecule type" value="Genomic_DNA"/>
</dbReference>